<gene>
    <name evidence="2" type="ORF">QTO34_011416</name>
</gene>
<dbReference type="AlphaFoldDB" id="A0AA40LDC1"/>
<accession>A0AA40LDC1</accession>
<feature type="region of interest" description="Disordered" evidence="1">
    <location>
        <begin position="74"/>
        <end position="102"/>
    </location>
</feature>
<comment type="caution">
    <text evidence="2">The sequence shown here is derived from an EMBL/GenBank/DDBJ whole genome shotgun (WGS) entry which is preliminary data.</text>
</comment>
<feature type="compositionally biased region" description="Gly residues" evidence="1">
    <location>
        <begin position="81"/>
        <end position="98"/>
    </location>
</feature>
<feature type="compositionally biased region" description="Basic and acidic residues" evidence="1">
    <location>
        <begin position="1"/>
        <end position="11"/>
    </location>
</feature>
<feature type="region of interest" description="Disordered" evidence="1">
    <location>
        <begin position="1"/>
        <end position="33"/>
    </location>
</feature>
<evidence type="ECO:0000313" key="2">
    <source>
        <dbReference type="EMBL" id="KAK1329236.1"/>
    </source>
</evidence>
<keyword evidence="3" id="KW-1185">Reference proteome</keyword>
<dbReference type="EMBL" id="JAULJE010000022">
    <property type="protein sequence ID" value="KAK1329236.1"/>
    <property type="molecule type" value="Genomic_DNA"/>
</dbReference>
<organism evidence="2 3">
    <name type="scientific">Cnephaeus nilssonii</name>
    <name type="common">Northern bat</name>
    <name type="synonym">Eptesicus nilssonii</name>
    <dbReference type="NCBI Taxonomy" id="3371016"/>
    <lineage>
        <taxon>Eukaryota</taxon>
        <taxon>Metazoa</taxon>
        <taxon>Chordata</taxon>
        <taxon>Craniata</taxon>
        <taxon>Vertebrata</taxon>
        <taxon>Euteleostomi</taxon>
        <taxon>Mammalia</taxon>
        <taxon>Eutheria</taxon>
        <taxon>Laurasiatheria</taxon>
        <taxon>Chiroptera</taxon>
        <taxon>Yangochiroptera</taxon>
        <taxon>Vespertilionidae</taxon>
        <taxon>Cnephaeus</taxon>
    </lineage>
</organism>
<sequence>MGRNGPEHRPGSENPRPLPWSGRRAGRKSLTLIPSPFPLPQRFPSPRPLPAPVFLLSRFGGWELCVTLAMVTPPTSREGGAKGGPRGPDEGVTGGGVGEELKPTQAGKLRHDVMEEILIYRRLDAISVFRGWKSAAGTNDARHECNVATDGQVLKCKHHTLAMGRQALKRTNWKLEW</sequence>
<dbReference type="Proteomes" id="UP001177744">
    <property type="component" value="Unassembled WGS sequence"/>
</dbReference>
<name>A0AA40LDC1_CNENI</name>
<reference evidence="2" key="1">
    <citation type="submission" date="2023-06" db="EMBL/GenBank/DDBJ databases">
        <title>Reference genome for the Northern bat (Eptesicus nilssonii), a most northern bat species.</title>
        <authorList>
            <person name="Laine V.N."/>
            <person name="Pulliainen A.T."/>
            <person name="Lilley T.M."/>
        </authorList>
    </citation>
    <scope>NUCLEOTIDE SEQUENCE</scope>
    <source>
        <strain evidence="2">BLF_Eptnil</strain>
        <tissue evidence="2">Kidney</tissue>
    </source>
</reference>
<proteinExistence type="predicted"/>
<evidence type="ECO:0000313" key="3">
    <source>
        <dbReference type="Proteomes" id="UP001177744"/>
    </source>
</evidence>
<protein>
    <submittedName>
        <fullName evidence="2">Uncharacterized protein</fullName>
    </submittedName>
</protein>
<evidence type="ECO:0000256" key="1">
    <source>
        <dbReference type="SAM" id="MobiDB-lite"/>
    </source>
</evidence>